<dbReference type="Proteomes" id="UP001210380">
    <property type="component" value="Unassembled WGS sequence"/>
</dbReference>
<keyword evidence="2" id="KW-1185">Reference proteome</keyword>
<name>A0ABT4V245_9PSEU</name>
<dbReference type="EMBL" id="JAQGLA010000037">
    <property type="protein sequence ID" value="MDA3628027.1"/>
    <property type="molecule type" value="Genomic_DNA"/>
</dbReference>
<gene>
    <name evidence="1" type="ORF">OU415_21520</name>
</gene>
<protein>
    <submittedName>
        <fullName evidence="1">Uncharacterized protein</fullName>
    </submittedName>
</protein>
<reference evidence="1 2" key="1">
    <citation type="submission" date="2022-11" db="EMBL/GenBank/DDBJ databases">
        <title>Draft genome sequence of Saccharopolyspora sp. WRP15-2 isolated from rhizosphere soils of wild rice in Thailand.</title>
        <authorList>
            <person name="Duangmal K."/>
            <person name="Kammanee S."/>
            <person name="Muangham S."/>
        </authorList>
    </citation>
    <scope>NUCLEOTIDE SEQUENCE [LARGE SCALE GENOMIC DNA]</scope>
    <source>
        <strain evidence="1 2">WRP15-2</strain>
    </source>
</reference>
<proteinExistence type="predicted"/>
<sequence>MNARIDLAIIAGLAEAPIDSAGKAGTGQDRSTAFLRHLADLIAPWPALHLNTCRTGEPDGT</sequence>
<comment type="caution">
    <text evidence="1">The sequence shown here is derived from an EMBL/GenBank/DDBJ whole genome shotgun (WGS) entry which is preliminary data.</text>
</comment>
<accession>A0ABT4V245</accession>
<organism evidence="1 2">
    <name type="scientific">Saccharopolyspora oryzae</name>
    <dbReference type="NCBI Taxonomy" id="2997343"/>
    <lineage>
        <taxon>Bacteria</taxon>
        <taxon>Bacillati</taxon>
        <taxon>Actinomycetota</taxon>
        <taxon>Actinomycetes</taxon>
        <taxon>Pseudonocardiales</taxon>
        <taxon>Pseudonocardiaceae</taxon>
        <taxon>Saccharopolyspora</taxon>
    </lineage>
</organism>
<evidence type="ECO:0000313" key="1">
    <source>
        <dbReference type="EMBL" id="MDA3628027.1"/>
    </source>
</evidence>
<evidence type="ECO:0000313" key="2">
    <source>
        <dbReference type="Proteomes" id="UP001210380"/>
    </source>
</evidence>
<dbReference type="RefSeq" id="WP_270950726.1">
    <property type="nucleotide sequence ID" value="NZ_JAQGLA010000037.1"/>
</dbReference>